<comment type="caution">
    <text evidence="1">The sequence shown here is derived from an EMBL/GenBank/DDBJ whole genome shotgun (WGS) entry which is preliminary data.</text>
</comment>
<proteinExistence type="predicted"/>
<sequence length="160" mass="17023">MGRGEAEKALGHTGLSPDLVGPYLDLSSELAGRGDLDRMLYAGHLSLGGWQEGLKKLGMDQGVVSGLAQWPWTPAPASHLLRLMFAGKVTRETVAEGIRQAGTAPDVAAAITAWPYTATGLGSVQHLFRRGVIDSTEARERIEAAGVRPDDARDLSLNLH</sequence>
<name>X1MC87_9ZZZZ</name>
<accession>X1MC87</accession>
<feature type="non-terminal residue" evidence="1">
    <location>
        <position position="160"/>
    </location>
</feature>
<dbReference type="AlphaFoldDB" id="X1MC87"/>
<protein>
    <submittedName>
        <fullName evidence="1">Uncharacterized protein</fullName>
    </submittedName>
</protein>
<gene>
    <name evidence="1" type="ORF">S06H3_34308</name>
</gene>
<reference evidence="1" key="1">
    <citation type="journal article" date="2014" name="Front. Microbiol.">
        <title>High frequency of phylogenetically diverse reductive dehalogenase-homologous genes in deep subseafloor sedimentary metagenomes.</title>
        <authorList>
            <person name="Kawai M."/>
            <person name="Futagami T."/>
            <person name="Toyoda A."/>
            <person name="Takaki Y."/>
            <person name="Nishi S."/>
            <person name="Hori S."/>
            <person name="Arai W."/>
            <person name="Tsubouchi T."/>
            <person name="Morono Y."/>
            <person name="Uchiyama I."/>
            <person name="Ito T."/>
            <person name="Fujiyama A."/>
            <person name="Inagaki F."/>
            <person name="Takami H."/>
        </authorList>
    </citation>
    <scope>NUCLEOTIDE SEQUENCE</scope>
    <source>
        <strain evidence="1">Expedition CK06-06</strain>
    </source>
</reference>
<dbReference type="EMBL" id="BARV01020577">
    <property type="protein sequence ID" value="GAI28898.1"/>
    <property type="molecule type" value="Genomic_DNA"/>
</dbReference>
<evidence type="ECO:0000313" key="1">
    <source>
        <dbReference type="EMBL" id="GAI28898.1"/>
    </source>
</evidence>
<organism evidence="1">
    <name type="scientific">marine sediment metagenome</name>
    <dbReference type="NCBI Taxonomy" id="412755"/>
    <lineage>
        <taxon>unclassified sequences</taxon>
        <taxon>metagenomes</taxon>
        <taxon>ecological metagenomes</taxon>
    </lineage>
</organism>